<evidence type="ECO:0000313" key="1">
    <source>
        <dbReference type="EMBL" id="KKN20762.1"/>
    </source>
</evidence>
<name>A0A0F9P8N4_9ZZZZ</name>
<comment type="caution">
    <text evidence="1">The sequence shown here is derived from an EMBL/GenBank/DDBJ whole genome shotgun (WGS) entry which is preliminary data.</text>
</comment>
<gene>
    <name evidence="1" type="ORF">LCGC14_0932280</name>
</gene>
<proteinExistence type="predicted"/>
<dbReference type="AlphaFoldDB" id="A0A0F9P8N4"/>
<sequence length="185" mass="20660">MPYVKTSPGGVFESKAHPDNKGLNGHDDCWRIDPVRFRIIRQGTVIVVEPWATDLGAARLCVWTQEPESGDRQHQTEFEINDHAMEGLVVGFATGRVSGDYAATAMNVVFRQRILCSDAGLRWLLKAMPESFVRECIKSLWKGWKQDSTMLEDDAFILSAVVATVAADEMDVAMEILKTELSEDV</sequence>
<accession>A0A0F9P8N4</accession>
<reference evidence="1" key="1">
    <citation type="journal article" date="2015" name="Nature">
        <title>Complex archaea that bridge the gap between prokaryotes and eukaryotes.</title>
        <authorList>
            <person name="Spang A."/>
            <person name="Saw J.H."/>
            <person name="Jorgensen S.L."/>
            <person name="Zaremba-Niedzwiedzka K."/>
            <person name="Martijn J."/>
            <person name="Lind A.E."/>
            <person name="van Eijk R."/>
            <person name="Schleper C."/>
            <person name="Guy L."/>
            <person name="Ettema T.J."/>
        </authorList>
    </citation>
    <scope>NUCLEOTIDE SEQUENCE</scope>
</reference>
<dbReference type="EMBL" id="LAZR01003211">
    <property type="protein sequence ID" value="KKN20762.1"/>
    <property type="molecule type" value="Genomic_DNA"/>
</dbReference>
<protein>
    <submittedName>
        <fullName evidence="1">Uncharacterized protein</fullName>
    </submittedName>
</protein>
<organism evidence="1">
    <name type="scientific">marine sediment metagenome</name>
    <dbReference type="NCBI Taxonomy" id="412755"/>
    <lineage>
        <taxon>unclassified sequences</taxon>
        <taxon>metagenomes</taxon>
        <taxon>ecological metagenomes</taxon>
    </lineage>
</organism>